<dbReference type="Gene3D" id="3.20.200.10">
    <property type="entry name" value="MHCK/EF2 kinase"/>
    <property type="match status" value="1"/>
</dbReference>
<evidence type="ECO:0000259" key="4">
    <source>
        <dbReference type="PROSITE" id="PS51158"/>
    </source>
</evidence>
<dbReference type="KEGG" id="mlr:MELLADRAFT_115722"/>
<dbReference type="VEuPathDB" id="FungiDB:MELLADRAFT_115722"/>
<reference evidence="6" key="1">
    <citation type="journal article" date="2011" name="Proc. Natl. Acad. Sci. U.S.A.">
        <title>Obligate biotrophy features unraveled by the genomic analysis of rust fungi.</title>
        <authorList>
            <person name="Duplessis S."/>
            <person name="Cuomo C.A."/>
            <person name="Lin Y.-C."/>
            <person name="Aerts A."/>
            <person name="Tisserant E."/>
            <person name="Veneault-Fourrey C."/>
            <person name="Joly D.L."/>
            <person name="Hacquard S."/>
            <person name="Amselem J."/>
            <person name="Cantarel B.L."/>
            <person name="Chiu R."/>
            <person name="Coutinho P.M."/>
            <person name="Feau N."/>
            <person name="Field M."/>
            <person name="Frey P."/>
            <person name="Gelhaye E."/>
            <person name="Goldberg J."/>
            <person name="Grabherr M.G."/>
            <person name="Kodira C.D."/>
            <person name="Kohler A."/>
            <person name="Kuees U."/>
            <person name="Lindquist E.A."/>
            <person name="Lucas S.M."/>
            <person name="Mago R."/>
            <person name="Mauceli E."/>
            <person name="Morin E."/>
            <person name="Murat C."/>
            <person name="Pangilinan J.L."/>
            <person name="Park R."/>
            <person name="Pearson M."/>
            <person name="Quesneville H."/>
            <person name="Rouhier N."/>
            <person name="Sakthikumar S."/>
            <person name="Salamov A.A."/>
            <person name="Schmutz J."/>
            <person name="Selles B."/>
            <person name="Shapiro H."/>
            <person name="Tanguay P."/>
            <person name="Tuskan G.A."/>
            <person name="Henrissat B."/>
            <person name="Van de Peer Y."/>
            <person name="Rouze P."/>
            <person name="Ellis J.G."/>
            <person name="Dodds P.N."/>
            <person name="Schein J.E."/>
            <person name="Zhong S."/>
            <person name="Hamelin R.C."/>
            <person name="Grigoriev I.V."/>
            <person name="Szabo L.J."/>
            <person name="Martin F."/>
        </authorList>
    </citation>
    <scope>NUCLEOTIDE SEQUENCE [LARGE SCALE GENOMIC DNA]</scope>
    <source>
        <strain evidence="6">98AG31 / pathotype 3-4-7</strain>
    </source>
</reference>
<dbReference type="Pfam" id="PF02816">
    <property type="entry name" value="Alpha_kinase"/>
    <property type="match status" value="1"/>
</dbReference>
<dbReference type="GO" id="GO:0004674">
    <property type="term" value="F:protein serine/threonine kinase activity"/>
    <property type="evidence" value="ECO:0007669"/>
    <property type="project" value="UniProtKB-KW"/>
</dbReference>
<keyword evidence="3" id="KW-0418">Kinase</keyword>
<dbReference type="GeneID" id="18925666"/>
<gene>
    <name evidence="5" type="ORF">MELLADRAFT_115722</name>
</gene>
<dbReference type="PROSITE" id="PS51158">
    <property type="entry name" value="ALPHA_KINASE"/>
    <property type="match status" value="1"/>
</dbReference>
<keyword evidence="2" id="KW-0808">Transferase</keyword>
<organism evidence="6">
    <name type="scientific">Melampsora larici-populina (strain 98AG31 / pathotype 3-4-7)</name>
    <name type="common">Poplar leaf rust fungus</name>
    <dbReference type="NCBI Taxonomy" id="747676"/>
    <lineage>
        <taxon>Eukaryota</taxon>
        <taxon>Fungi</taxon>
        <taxon>Dikarya</taxon>
        <taxon>Basidiomycota</taxon>
        <taxon>Pucciniomycotina</taxon>
        <taxon>Pucciniomycetes</taxon>
        <taxon>Pucciniales</taxon>
        <taxon>Melampsoraceae</taxon>
        <taxon>Melampsora</taxon>
    </lineage>
</organism>
<evidence type="ECO:0000256" key="2">
    <source>
        <dbReference type="ARBA" id="ARBA00022679"/>
    </source>
</evidence>
<feature type="domain" description="Alpha-type protein kinase" evidence="4">
    <location>
        <begin position="1"/>
        <end position="237"/>
    </location>
</feature>
<name>F4RDA2_MELLP</name>
<dbReference type="InterPro" id="IPR004166">
    <property type="entry name" value="a-kinase_dom"/>
</dbReference>
<dbReference type="HOGENOM" id="CLU_1156613_0_0_1"/>
<dbReference type="EMBL" id="GL883097">
    <property type="protein sequence ID" value="EGG09366.1"/>
    <property type="molecule type" value="Genomic_DNA"/>
</dbReference>
<dbReference type="RefSeq" id="XP_007407093.1">
    <property type="nucleotide sequence ID" value="XM_007407031.1"/>
</dbReference>
<proteinExistence type="predicted"/>
<dbReference type="Proteomes" id="UP000001072">
    <property type="component" value="Unassembled WGS sequence"/>
</dbReference>
<accession>F4RDA2</accession>
<dbReference type="AlphaFoldDB" id="F4RDA2"/>
<evidence type="ECO:0000256" key="1">
    <source>
        <dbReference type="ARBA" id="ARBA00022527"/>
    </source>
</evidence>
<dbReference type="SUPFAM" id="SSF56112">
    <property type="entry name" value="Protein kinase-like (PK-like)"/>
    <property type="match status" value="1"/>
</dbReference>
<dbReference type="GO" id="GO:0005524">
    <property type="term" value="F:ATP binding"/>
    <property type="evidence" value="ECO:0007669"/>
    <property type="project" value="InterPro"/>
</dbReference>
<evidence type="ECO:0000313" key="6">
    <source>
        <dbReference type="Proteomes" id="UP000001072"/>
    </source>
</evidence>
<keyword evidence="1" id="KW-0723">Serine/threonine-protein kinase</keyword>
<dbReference type="InParanoid" id="F4RDA2"/>
<sequence length="240" mass="27627">MATLVVYTVGQPLYIVGCRDMAARWVFRHIEVESNLVKRLMLAKYHDSWAYTETQGQTQAFERARANLYVAKMLRHFQNALKHLWHMPGCDNVRAKLQAIHVAARALQVPPPFVLHTVGQATFSEPEWIYCETAVDDDNKRYVHAYKFHTAQHESDPWKDLIHGFIHFAYQKSEENSLIAQLDCDGDGIISNLVCYPKLSHLGPVSEYTETVDKAFQHFKGEHECNKICNILALRQLDDV</sequence>
<dbReference type="InterPro" id="IPR011009">
    <property type="entry name" value="Kinase-like_dom_sf"/>
</dbReference>
<dbReference type="OrthoDB" id="301415at2759"/>
<evidence type="ECO:0000313" key="5">
    <source>
        <dbReference type="EMBL" id="EGG09366.1"/>
    </source>
</evidence>
<protein>
    <recommendedName>
        <fullName evidence="4">Alpha-type protein kinase domain-containing protein</fullName>
    </recommendedName>
</protein>
<keyword evidence="6" id="KW-1185">Reference proteome</keyword>
<evidence type="ECO:0000256" key="3">
    <source>
        <dbReference type="ARBA" id="ARBA00022777"/>
    </source>
</evidence>